<name>A0A841PTE4_9BACL</name>
<accession>A0A841PTE4</accession>
<evidence type="ECO:0000313" key="1">
    <source>
        <dbReference type="EMBL" id="MBB6451044.1"/>
    </source>
</evidence>
<dbReference type="RefSeq" id="WP_184405113.1">
    <property type="nucleotide sequence ID" value="NZ_JACHHJ010000005.1"/>
</dbReference>
<dbReference type="Proteomes" id="UP000568839">
    <property type="component" value="Unassembled WGS sequence"/>
</dbReference>
<sequence length="79" mass="9120">MTVYEALMLCTAISTLVYFMAKKEDNVRKTWLSPIMAKAEVFSYAIIHKFLFLIVKKSDSPEHHKLEGVVTFPGELHFK</sequence>
<proteinExistence type="predicted"/>
<reference evidence="1 2" key="1">
    <citation type="submission" date="2020-08" db="EMBL/GenBank/DDBJ databases">
        <title>Genomic Encyclopedia of Type Strains, Phase IV (KMG-IV): sequencing the most valuable type-strain genomes for metagenomic binning, comparative biology and taxonomic classification.</title>
        <authorList>
            <person name="Goeker M."/>
        </authorList>
    </citation>
    <scope>NUCLEOTIDE SEQUENCE [LARGE SCALE GENOMIC DNA]</scope>
    <source>
        <strain evidence="1 2">DSM 21769</strain>
    </source>
</reference>
<comment type="caution">
    <text evidence="1">The sequence shown here is derived from an EMBL/GenBank/DDBJ whole genome shotgun (WGS) entry which is preliminary data.</text>
</comment>
<protein>
    <submittedName>
        <fullName evidence="1">Uncharacterized protein</fullName>
    </submittedName>
</protein>
<gene>
    <name evidence="1" type="ORF">HNR44_003038</name>
</gene>
<keyword evidence="2" id="KW-1185">Reference proteome</keyword>
<dbReference type="AlphaFoldDB" id="A0A841PTE4"/>
<organism evidence="1 2">
    <name type="scientific">Geomicrobium halophilum</name>
    <dbReference type="NCBI Taxonomy" id="549000"/>
    <lineage>
        <taxon>Bacteria</taxon>
        <taxon>Bacillati</taxon>
        <taxon>Bacillota</taxon>
        <taxon>Bacilli</taxon>
        <taxon>Bacillales</taxon>
        <taxon>Geomicrobium</taxon>
    </lineage>
</organism>
<evidence type="ECO:0000313" key="2">
    <source>
        <dbReference type="Proteomes" id="UP000568839"/>
    </source>
</evidence>
<dbReference type="EMBL" id="JACHHJ010000005">
    <property type="protein sequence ID" value="MBB6451044.1"/>
    <property type="molecule type" value="Genomic_DNA"/>
</dbReference>